<protein>
    <recommendedName>
        <fullName evidence="1">Cyanophage baseplate Pam3 plug gp18 domain-containing protein</fullName>
    </recommendedName>
</protein>
<evidence type="ECO:0000313" key="3">
    <source>
        <dbReference type="Proteomes" id="UP001526446"/>
    </source>
</evidence>
<dbReference type="EMBL" id="JAPIUX010000029">
    <property type="protein sequence ID" value="MCX2562219.1"/>
    <property type="molecule type" value="Genomic_DNA"/>
</dbReference>
<proteinExistence type="predicted"/>
<dbReference type="Pfam" id="PF22479">
    <property type="entry name" value="Pam3_gp18"/>
    <property type="match status" value="1"/>
</dbReference>
<name>A0ABT3QAA7_9PROT</name>
<reference evidence="2 3" key="1">
    <citation type="submission" date="2022-11" db="EMBL/GenBank/DDBJ databases">
        <title>Genome sequencing of Acetobacter type strain.</title>
        <authorList>
            <person name="Heo J."/>
            <person name="Lee D."/>
            <person name="Han B.-H."/>
            <person name="Hong S.-B."/>
            <person name="Kwon S.-W."/>
        </authorList>
    </citation>
    <scope>NUCLEOTIDE SEQUENCE [LARGE SCALE GENOMIC DNA]</scope>
    <source>
        <strain evidence="2 3">KACC 21251</strain>
    </source>
</reference>
<feature type="domain" description="Cyanophage baseplate Pam3 plug gp18" evidence="1">
    <location>
        <begin position="1"/>
        <end position="95"/>
    </location>
</feature>
<comment type="caution">
    <text evidence="2">The sequence shown here is derived from an EMBL/GenBank/DDBJ whole genome shotgun (WGS) entry which is preliminary data.</text>
</comment>
<organism evidence="2 3">
    <name type="scientific">Acetobacter farinalis</name>
    <dbReference type="NCBI Taxonomy" id="1260984"/>
    <lineage>
        <taxon>Bacteria</taxon>
        <taxon>Pseudomonadati</taxon>
        <taxon>Pseudomonadota</taxon>
        <taxon>Alphaproteobacteria</taxon>
        <taxon>Acetobacterales</taxon>
        <taxon>Acetobacteraceae</taxon>
        <taxon>Acetobacter</taxon>
    </lineage>
</organism>
<dbReference type="Proteomes" id="UP001526446">
    <property type="component" value="Unassembled WGS sequence"/>
</dbReference>
<evidence type="ECO:0000313" key="2">
    <source>
        <dbReference type="EMBL" id="MCX2562219.1"/>
    </source>
</evidence>
<dbReference type="RefSeq" id="WP_166123561.1">
    <property type="nucleotide sequence ID" value="NZ_JAPIUX010000029.1"/>
</dbReference>
<evidence type="ECO:0000259" key="1">
    <source>
        <dbReference type="Pfam" id="PF22479"/>
    </source>
</evidence>
<gene>
    <name evidence="2" type="ORF">OQ252_12560</name>
</gene>
<accession>A0ABT3QAA7</accession>
<dbReference type="InterPro" id="IPR054252">
    <property type="entry name" value="Pam3_gp18"/>
</dbReference>
<keyword evidence="3" id="KW-1185">Reference proteome</keyword>
<sequence>MQAIPLTPTSAQSLNVLLGGQNIGLVLRQRSTGLYADIALNGRPILAGVICQDRTLLVRSLYLGMKGDLVFVDLQGKQDPTYDGLGSRYALYWIEPGEVIP</sequence>